<organism evidence="1">
    <name type="scientific">human gut metagenome</name>
    <dbReference type="NCBI Taxonomy" id="408170"/>
    <lineage>
        <taxon>unclassified sequences</taxon>
        <taxon>metagenomes</taxon>
        <taxon>organismal metagenomes</taxon>
    </lineage>
</organism>
<evidence type="ECO:0000313" key="1">
    <source>
        <dbReference type="EMBL" id="EKC59233.1"/>
    </source>
</evidence>
<evidence type="ECO:0008006" key="2">
    <source>
        <dbReference type="Google" id="ProtNLM"/>
    </source>
</evidence>
<feature type="non-terminal residue" evidence="1">
    <location>
        <position position="1"/>
    </location>
</feature>
<reference evidence="1" key="1">
    <citation type="journal article" date="2013" name="Environ. Microbiol.">
        <title>Microbiota from the distal guts of lean and obese adolescents exhibit partial functional redundancy besides clear differences in community structure.</title>
        <authorList>
            <person name="Ferrer M."/>
            <person name="Ruiz A."/>
            <person name="Lanza F."/>
            <person name="Haange S.B."/>
            <person name="Oberbach A."/>
            <person name="Till H."/>
            <person name="Bargiela R."/>
            <person name="Campoy C."/>
            <person name="Segura M.T."/>
            <person name="Richter M."/>
            <person name="von Bergen M."/>
            <person name="Seifert J."/>
            <person name="Suarez A."/>
        </authorList>
    </citation>
    <scope>NUCLEOTIDE SEQUENCE</scope>
</reference>
<name>K1SNR5_9ZZZZ</name>
<dbReference type="AlphaFoldDB" id="K1SNR5"/>
<comment type="caution">
    <text evidence="1">The sequence shown here is derived from an EMBL/GenBank/DDBJ whole genome shotgun (WGS) entry which is preliminary data.</text>
</comment>
<sequence length="37" mass="4445">VGHDFLVRPGAHTWEYWAGSLPYQLLFFERYFERAGQ</sequence>
<proteinExistence type="predicted"/>
<dbReference type="EMBL" id="AJWY01009141">
    <property type="protein sequence ID" value="EKC59233.1"/>
    <property type="molecule type" value="Genomic_DNA"/>
</dbReference>
<gene>
    <name evidence="1" type="ORF">LEA_13468</name>
</gene>
<accession>K1SNR5</accession>
<protein>
    <recommendedName>
        <fullName evidence="2">Esterase</fullName>
    </recommendedName>
</protein>